<dbReference type="InterPro" id="IPR038718">
    <property type="entry name" value="SNF2-like_sf"/>
</dbReference>
<evidence type="ECO:0000259" key="3">
    <source>
        <dbReference type="PROSITE" id="PS51194"/>
    </source>
</evidence>
<dbReference type="InterPro" id="IPR049730">
    <property type="entry name" value="SNF2/RAD54-like_C"/>
</dbReference>
<dbReference type="SUPFAM" id="SSF52540">
    <property type="entry name" value="P-loop containing nucleoside triphosphate hydrolases"/>
    <property type="match status" value="2"/>
</dbReference>
<keyword evidence="5" id="KW-1185">Reference proteome</keyword>
<feature type="compositionally biased region" description="Polar residues" evidence="2">
    <location>
        <begin position="45"/>
        <end position="58"/>
    </location>
</feature>
<dbReference type="GO" id="GO:0005524">
    <property type="term" value="F:ATP binding"/>
    <property type="evidence" value="ECO:0007669"/>
    <property type="project" value="InterPro"/>
</dbReference>
<dbReference type="CDD" id="cd18793">
    <property type="entry name" value="SF2_C_SNF"/>
    <property type="match status" value="1"/>
</dbReference>
<dbReference type="Gene3D" id="3.40.50.300">
    <property type="entry name" value="P-loop containing nucleotide triphosphate hydrolases"/>
    <property type="match status" value="1"/>
</dbReference>
<evidence type="ECO:0000313" key="4">
    <source>
        <dbReference type="EMBL" id="KAJ3690629.1"/>
    </source>
</evidence>
<dbReference type="PANTHER" id="PTHR45629:SF7">
    <property type="entry name" value="DNA EXCISION REPAIR PROTEIN ERCC-6-RELATED"/>
    <property type="match status" value="1"/>
</dbReference>
<dbReference type="EMBL" id="JAMRDG010000002">
    <property type="protein sequence ID" value="KAJ3690629.1"/>
    <property type="molecule type" value="Genomic_DNA"/>
</dbReference>
<dbReference type="AlphaFoldDB" id="A0AAD5ZC39"/>
<dbReference type="InterPro" id="IPR050496">
    <property type="entry name" value="SNF2_RAD54_helicase_repair"/>
</dbReference>
<dbReference type="PANTHER" id="PTHR45629">
    <property type="entry name" value="SNF2/RAD54 FAMILY MEMBER"/>
    <property type="match status" value="1"/>
</dbReference>
<organism evidence="4 5">
    <name type="scientific">Rhynchospora tenuis</name>
    <dbReference type="NCBI Taxonomy" id="198213"/>
    <lineage>
        <taxon>Eukaryota</taxon>
        <taxon>Viridiplantae</taxon>
        <taxon>Streptophyta</taxon>
        <taxon>Embryophyta</taxon>
        <taxon>Tracheophyta</taxon>
        <taxon>Spermatophyta</taxon>
        <taxon>Magnoliopsida</taxon>
        <taxon>Liliopsida</taxon>
        <taxon>Poales</taxon>
        <taxon>Cyperaceae</taxon>
        <taxon>Cyperoideae</taxon>
        <taxon>Rhynchosporeae</taxon>
        <taxon>Rhynchospora</taxon>
    </lineage>
</organism>
<proteinExistence type="predicted"/>
<reference evidence="4 5" key="1">
    <citation type="journal article" date="2022" name="Cell">
        <title>Repeat-based holocentromeres influence genome architecture and karyotype evolution.</title>
        <authorList>
            <person name="Hofstatter P.G."/>
            <person name="Thangavel G."/>
            <person name="Lux T."/>
            <person name="Neumann P."/>
            <person name="Vondrak T."/>
            <person name="Novak P."/>
            <person name="Zhang M."/>
            <person name="Costa L."/>
            <person name="Castellani M."/>
            <person name="Scott A."/>
            <person name="Toegelov H."/>
            <person name="Fuchs J."/>
            <person name="Mata-Sucre Y."/>
            <person name="Dias Y."/>
            <person name="Vanzela A.L.L."/>
            <person name="Huettel B."/>
            <person name="Almeida C.C.S."/>
            <person name="Simkova H."/>
            <person name="Souza G."/>
            <person name="Pedrosa-Harand A."/>
            <person name="Macas J."/>
            <person name="Mayer K.F.X."/>
            <person name="Houben A."/>
            <person name="Marques A."/>
        </authorList>
    </citation>
    <scope>NUCLEOTIDE SEQUENCE [LARGE SCALE GENOMIC DNA]</scope>
    <source>
        <strain evidence="4">RhyTen1mFocal</strain>
    </source>
</reference>
<dbReference type="SMART" id="SM00490">
    <property type="entry name" value="HELICc"/>
    <property type="match status" value="1"/>
</dbReference>
<evidence type="ECO:0000256" key="1">
    <source>
        <dbReference type="ARBA" id="ARBA00022801"/>
    </source>
</evidence>
<dbReference type="Gene3D" id="3.40.50.10810">
    <property type="entry name" value="Tandem AAA-ATPase domain"/>
    <property type="match status" value="2"/>
</dbReference>
<name>A0AAD5ZC39_9POAL</name>
<evidence type="ECO:0000313" key="5">
    <source>
        <dbReference type="Proteomes" id="UP001210211"/>
    </source>
</evidence>
<dbReference type="InterPro" id="IPR000330">
    <property type="entry name" value="SNF2_N"/>
</dbReference>
<comment type="caution">
    <text evidence="4">The sequence shown here is derived from an EMBL/GenBank/DDBJ whole genome shotgun (WGS) entry which is preliminary data.</text>
</comment>
<accession>A0AAD5ZC39</accession>
<dbReference type="GO" id="GO:0015616">
    <property type="term" value="F:DNA translocase activity"/>
    <property type="evidence" value="ECO:0007669"/>
    <property type="project" value="TreeGrafter"/>
</dbReference>
<dbReference type="InterPro" id="IPR027417">
    <property type="entry name" value="P-loop_NTPase"/>
</dbReference>
<dbReference type="InterPro" id="IPR001650">
    <property type="entry name" value="Helicase_C-like"/>
</dbReference>
<protein>
    <recommendedName>
        <fullName evidence="3">Helicase C-terminal domain-containing protein</fullName>
    </recommendedName>
</protein>
<feature type="region of interest" description="Disordered" evidence="2">
    <location>
        <begin position="1"/>
        <end position="92"/>
    </location>
</feature>
<dbReference type="GO" id="GO:0016787">
    <property type="term" value="F:hydrolase activity"/>
    <property type="evidence" value="ECO:0007669"/>
    <property type="project" value="UniProtKB-KW"/>
</dbReference>
<dbReference type="PROSITE" id="PS51194">
    <property type="entry name" value="HELICASE_CTER"/>
    <property type="match status" value="1"/>
</dbReference>
<feature type="domain" description="Helicase C-terminal" evidence="3">
    <location>
        <begin position="329"/>
        <end position="520"/>
    </location>
</feature>
<sequence>MLRLEQTLKQTPKRENSISPFLSHTVAMDDEPQNEIPNRSPEPMSLNQGLRHQISRSGQPVPAPIPNPNSVAMDDDESRNEIPNRSPEPMSLNQGLRLQISRSGQPVPAPIPNPNSDLEEKEKSEFTMEGLLGTEVVLYKLPYEIYKKLLPHQREGIDWLWTLHCLGTGGILGDDIGLGKTMQEGRILITTYGIVRKDYKLIRGGNKHDHDLYEEEDELLWDYVILDEGHTIRNLKTQTAESLHQIPSQHRIIITGTLELWALFNFCCPEVLGDKDKFKDMYENKIMRGNEKNANELVKYIGSAAAEDLRKHIAKYFLRRLKSEVFGKENEELKVEILEKNDLIIWLKLTTRQRQIYEAFLKNEILLTAAKGSPLAAITDALLLGSYKMLRINGTTKIAERDKIIQDFQEGNGAPIFLLITQVGALGLTLTRADRVIIVDPSWNPSIDNQTADRAHRISQTKNVIVYRLVFKTGLFKAATEKREQIRYFSIEDMEEVFRLPEEGFDVSVAQRQLQEEHAGQVVILLFPKTAILAVVPETNDSDRAAFAQKPPNMTQNASSSSQTYHVEESPEEILEQINRISTLLAKKNIVANLPDQGERLRKRLTELQLKLQAEKTVHD</sequence>
<evidence type="ECO:0000256" key="2">
    <source>
        <dbReference type="SAM" id="MobiDB-lite"/>
    </source>
</evidence>
<gene>
    <name evidence="4" type="ORF">LUZ61_019793</name>
</gene>
<dbReference type="Proteomes" id="UP001210211">
    <property type="component" value="Unassembled WGS sequence"/>
</dbReference>
<dbReference type="Pfam" id="PF00176">
    <property type="entry name" value="SNF2-rel_dom"/>
    <property type="match status" value="2"/>
</dbReference>
<keyword evidence="1" id="KW-0378">Hydrolase</keyword>
<dbReference type="Pfam" id="PF00271">
    <property type="entry name" value="Helicase_C"/>
    <property type="match status" value="1"/>
</dbReference>